<feature type="transmembrane region" description="Helical" evidence="5">
    <location>
        <begin position="256"/>
        <end position="281"/>
    </location>
</feature>
<comment type="caution">
    <text evidence="7">The sequence shown here is derived from an EMBL/GenBank/DDBJ whole genome shotgun (WGS) entry which is preliminary data.</text>
</comment>
<accession>A0A2U0SKB7</accession>
<evidence type="ECO:0000259" key="6">
    <source>
        <dbReference type="PROSITE" id="PS50850"/>
    </source>
</evidence>
<keyword evidence="4 5" id="KW-0472">Membrane</keyword>
<feature type="transmembrane region" description="Helical" evidence="5">
    <location>
        <begin position="118"/>
        <end position="141"/>
    </location>
</feature>
<dbReference type="PIRSF" id="PIRSF002808">
    <property type="entry name" value="Hexose_phosphate_transp"/>
    <property type="match status" value="1"/>
</dbReference>
<feature type="transmembrane region" description="Helical" evidence="5">
    <location>
        <begin position="186"/>
        <end position="206"/>
    </location>
</feature>
<dbReference type="PANTHER" id="PTHR43826:SF6">
    <property type="entry name" value="GLYCEROL-3-PHOSPHATE TRANSPORTER"/>
    <property type="match status" value="1"/>
</dbReference>
<feature type="transmembrane region" description="Helical" evidence="5">
    <location>
        <begin position="65"/>
        <end position="83"/>
    </location>
</feature>
<feature type="transmembrane region" description="Helical" evidence="5">
    <location>
        <begin position="378"/>
        <end position="397"/>
    </location>
</feature>
<feature type="transmembrane region" description="Helical" evidence="5">
    <location>
        <begin position="162"/>
        <end position="180"/>
    </location>
</feature>
<dbReference type="Pfam" id="PF07690">
    <property type="entry name" value="MFS_1"/>
    <property type="match status" value="1"/>
</dbReference>
<dbReference type="InterPro" id="IPR036259">
    <property type="entry name" value="MFS_trans_sf"/>
</dbReference>
<dbReference type="Proteomes" id="UP000245909">
    <property type="component" value="Unassembled WGS sequence"/>
</dbReference>
<reference evidence="7 8" key="1">
    <citation type="submission" date="2018-05" db="EMBL/GenBank/DDBJ databases">
        <title>Genomic Encyclopedia of Type Strains, Phase IV (KMG-IV): sequencing the most valuable type-strain genomes for metagenomic binning, comparative biology and taxonomic classification.</title>
        <authorList>
            <person name="Goeker M."/>
        </authorList>
    </citation>
    <scope>NUCLEOTIDE SEQUENCE [LARGE SCALE GENOMIC DNA]</scope>
    <source>
        <strain evidence="7 8">DSM 22999</strain>
    </source>
</reference>
<dbReference type="SUPFAM" id="SSF103473">
    <property type="entry name" value="MFS general substrate transporter"/>
    <property type="match status" value="1"/>
</dbReference>
<evidence type="ECO:0000256" key="3">
    <source>
        <dbReference type="ARBA" id="ARBA00022989"/>
    </source>
</evidence>
<feature type="transmembrane region" description="Helical" evidence="5">
    <location>
        <begin position="25"/>
        <end position="43"/>
    </location>
</feature>
<feature type="domain" description="Major facilitator superfamily (MFS) profile" evidence="6">
    <location>
        <begin position="25"/>
        <end position="449"/>
    </location>
</feature>
<dbReference type="GO" id="GO:0005886">
    <property type="term" value="C:plasma membrane"/>
    <property type="evidence" value="ECO:0007669"/>
    <property type="project" value="TreeGrafter"/>
</dbReference>
<dbReference type="GO" id="GO:0035435">
    <property type="term" value="P:phosphate ion transmembrane transport"/>
    <property type="evidence" value="ECO:0007669"/>
    <property type="project" value="TreeGrafter"/>
</dbReference>
<gene>
    <name evidence="7" type="ORF">C8D76_1209</name>
</gene>
<keyword evidence="2 5" id="KW-0812">Transmembrane</keyword>
<feature type="transmembrane region" description="Helical" evidence="5">
    <location>
        <begin position="325"/>
        <end position="341"/>
    </location>
</feature>
<evidence type="ECO:0000256" key="4">
    <source>
        <dbReference type="ARBA" id="ARBA00023136"/>
    </source>
</evidence>
<dbReference type="PROSITE" id="PS50850">
    <property type="entry name" value="MFS"/>
    <property type="match status" value="1"/>
</dbReference>
<evidence type="ECO:0000313" key="8">
    <source>
        <dbReference type="Proteomes" id="UP000245909"/>
    </source>
</evidence>
<dbReference type="Gene3D" id="1.20.1250.20">
    <property type="entry name" value="MFS general substrate transporter like domains"/>
    <property type="match status" value="2"/>
</dbReference>
<feature type="transmembrane region" description="Helical" evidence="5">
    <location>
        <begin position="409"/>
        <end position="431"/>
    </location>
</feature>
<protein>
    <submittedName>
        <fullName evidence="7">Sugar phosphate permease</fullName>
    </submittedName>
</protein>
<keyword evidence="3 5" id="KW-1133">Transmembrane helix</keyword>
<dbReference type="GO" id="GO:0012505">
    <property type="term" value="C:endomembrane system"/>
    <property type="evidence" value="ECO:0007669"/>
    <property type="project" value="UniProtKB-SubCell"/>
</dbReference>
<dbReference type="InterPro" id="IPR011701">
    <property type="entry name" value="MFS"/>
</dbReference>
<proteinExistence type="predicted"/>
<dbReference type="InterPro" id="IPR000849">
    <property type="entry name" value="Sugar_P_transporter"/>
</dbReference>
<organism evidence="7 8">
    <name type="scientific">Alitibacter langaaensis DSM 22999</name>
    <dbReference type="NCBI Taxonomy" id="1122935"/>
    <lineage>
        <taxon>Bacteria</taxon>
        <taxon>Pseudomonadati</taxon>
        <taxon>Pseudomonadota</taxon>
        <taxon>Gammaproteobacteria</taxon>
        <taxon>Pasteurellales</taxon>
        <taxon>Pasteurellaceae</taxon>
        <taxon>Alitibacter</taxon>
    </lineage>
</organism>
<dbReference type="InterPro" id="IPR020846">
    <property type="entry name" value="MFS_dom"/>
</dbReference>
<feature type="transmembrane region" description="Helical" evidence="5">
    <location>
        <begin position="347"/>
        <end position="366"/>
    </location>
</feature>
<name>A0A2U0SKB7_9PAST</name>
<sequence length="449" mass="50002">MIPFLMSKPGKPIPEAEQLERYNRLRWHALFGIFIGYVAYYILRNNFLLSSPELISEFGFTKKDIGFISGTMLVIYGLSKGVMSALADKSNPKHFMIFGLMMSAAVNLMMGFSASFWAFLFLCILNGIFQGMGAGPAYVVLASWFPRKSRGVTTAIFNISHNVGGGLVAPIAGASIAWLGTERWQAAHFIAPVVIATIVAVLVYVLGKGRTYNEGLPPTSKILGTEQEELIVTKDENVNLTTWGIFRDYIVKDINVWFVSFIDVFTYMIRFGVLTWLPLYLLETKGFSKGQMAAAFAIFEWAAIPSTLLAGWLTDTYFKGCRMPLSIITLIGVGASMFAYWGGHDLLTVTIGAGIIGCLIYVPMFLSSLQAIELVPSFAAGSATGSRLAQLCFRKLFWHGIIWDLSRSLWLGCWFLPLVIRSLWLYLLLLYDSLRCVTFRKEKASTSRK</sequence>
<dbReference type="EMBL" id="QENU01000020">
    <property type="protein sequence ID" value="PVX31795.1"/>
    <property type="molecule type" value="Genomic_DNA"/>
</dbReference>
<comment type="subcellular location">
    <subcellularLocation>
        <location evidence="1">Endomembrane system</location>
        <topology evidence="1">Multi-pass membrane protein</topology>
    </subcellularLocation>
</comment>
<feature type="transmembrane region" description="Helical" evidence="5">
    <location>
        <begin position="293"/>
        <end position="313"/>
    </location>
</feature>
<evidence type="ECO:0000256" key="1">
    <source>
        <dbReference type="ARBA" id="ARBA00004127"/>
    </source>
</evidence>
<evidence type="ECO:0000256" key="2">
    <source>
        <dbReference type="ARBA" id="ARBA00022692"/>
    </source>
</evidence>
<dbReference type="PANTHER" id="PTHR43826">
    <property type="entry name" value="GLUCOSE-6-PHOSPHATE EXCHANGER SLC37A4"/>
    <property type="match status" value="1"/>
</dbReference>
<dbReference type="GO" id="GO:0061513">
    <property type="term" value="F:glucose 6-phosphate:phosphate antiporter activity"/>
    <property type="evidence" value="ECO:0007669"/>
    <property type="project" value="TreeGrafter"/>
</dbReference>
<dbReference type="AlphaFoldDB" id="A0A2U0SKB7"/>
<keyword evidence="8" id="KW-1185">Reference proteome</keyword>
<evidence type="ECO:0000313" key="7">
    <source>
        <dbReference type="EMBL" id="PVX31795.1"/>
    </source>
</evidence>
<dbReference type="InterPro" id="IPR051337">
    <property type="entry name" value="OPA_Antiporter"/>
</dbReference>
<evidence type="ECO:0000256" key="5">
    <source>
        <dbReference type="SAM" id="Phobius"/>
    </source>
</evidence>